<organism evidence="1 2">
    <name type="scientific">Candidatus Lloydbacteria bacterium RIFCSPHIGHO2_01_FULL_49_22</name>
    <dbReference type="NCBI Taxonomy" id="1798658"/>
    <lineage>
        <taxon>Bacteria</taxon>
        <taxon>Candidatus Lloydiibacteriota</taxon>
    </lineage>
</organism>
<protein>
    <submittedName>
        <fullName evidence="1">Uncharacterized protein</fullName>
    </submittedName>
</protein>
<evidence type="ECO:0000313" key="1">
    <source>
        <dbReference type="EMBL" id="OGZ06259.1"/>
    </source>
</evidence>
<proteinExistence type="predicted"/>
<dbReference type="Proteomes" id="UP000177122">
    <property type="component" value="Unassembled WGS sequence"/>
</dbReference>
<reference evidence="1 2" key="1">
    <citation type="journal article" date="2016" name="Nat. Commun.">
        <title>Thousands of microbial genomes shed light on interconnected biogeochemical processes in an aquifer system.</title>
        <authorList>
            <person name="Anantharaman K."/>
            <person name="Brown C.T."/>
            <person name="Hug L.A."/>
            <person name="Sharon I."/>
            <person name="Castelle C.J."/>
            <person name="Probst A.J."/>
            <person name="Thomas B.C."/>
            <person name="Singh A."/>
            <person name="Wilkins M.J."/>
            <person name="Karaoz U."/>
            <person name="Brodie E.L."/>
            <person name="Williams K.H."/>
            <person name="Hubbard S.S."/>
            <person name="Banfield J.F."/>
        </authorList>
    </citation>
    <scope>NUCLEOTIDE SEQUENCE [LARGE SCALE GENOMIC DNA]</scope>
</reference>
<dbReference type="AlphaFoldDB" id="A0A1G2CXZ3"/>
<sequence>MVLYIGLFVLLSTMSMTALFQTVRAFNELRVSRDIDDSAVKIMERLTRDIKSSTSVDLANSTFGSSPGRLTLLTVNASGTPLTVEYYVSGSILSIRENGVDRGALMSARTNIDALVFYYISSGPTFGIKTELHISSTRGKAGEVDDFYDTSVLRGSY</sequence>
<dbReference type="EMBL" id="MHLI01000004">
    <property type="protein sequence ID" value="OGZ06259.1"/>
    <property type="molecule type" value="Genomic_DNA"/>
</dbReference>
<accession>A0A1G2CXZ3</accession>
<name>A0A1G2CXZ3_9BACT</name>
<comment type="caution">
    <text evidence="1">The sequence shown here is derived from an EMBL/GenBank/DDBJ whole genome shotgun (WGS) entry which is preliminary data.</text>
</comment>
<evidence type="ECO:0000313" key="2">
    <source>
        <dbReference type="Proteomes" id="UP000177122"/>
    </source>
</evidence>
<gene>
    <name evidence="1" type="ORF">A2845_00435</name>
</gene>